<proteinExistence type="predicted"/>
<keyword evidence="3" id="KW-1185">Reference proteome</keyword>
<evidence type="ECO:0008006" key="4">
    <source>
        <dbReference type="Google" id="ProtNLM"/>
    </source>
</evidence>
<evidence type="ECO:0000313" key="2">
    <source>
        <dbReference type="EMBL" id="MBD8524748.1"/>
    </source>
</evidence>
<evidence type="ECO:0000256" key="1">
    <source>
        <dbReference type="SAM" id="Coils"/>
    </source>
</evidence>
<dbReference type="Proteomes" id="UP000613768">
    <property type="component" value="Unassembled WGS sequence"/>
</dbReference>
<reference evidence="2 3" key="1">
    <citation type="submission" date="2020-09" db="EMBL/GenBank/DDBJ databases">
        <title>Pseudoxanthomonas sp. CAU 1598 isolated from sand of Yaerae Beach.</title>
        <authorList>
            <person name="Kim W."/>
        </authorList>
    </citation>
    <scope>NUCLEOTIDE SEQUENCE [LARGE SCALE GENOMIC DNA]</scope>
    <source>
        <strain evidence="2 3">CAU 1598</strain>
    </source>
</reference>
<dbReference type="EMBL" id="JACYTR010000004">
    <property type="protein sequence ID" value="MBD8524748.1"/>
    <property type="molecule type" value="Genomic_DNA"/>
</dbReference>
<sequence length="92" mass="10704">MPELQQLIDQLDRLQACCEEQRWEDAHALMDEHAATLHAMPVEQLATPPFVALLQRARDLMQHLLAMQDEARRELEAFSAKSRSVESYKKHH</sequence>
<name>A0AAW3ZF25_9GAMM</name>
<dbReference type="RefSeq" id="WP_192028095.1">
    <property type="nucleotide sequence ID" value="NZ_JACYTR010000004.1"/>
</dbReference>
<feature type="coiled-coil region" evidence="1">
    <location>
        <begin position="54"/>
        <end position="81"/>
    </location>
</feature>
<dbReference type="AlphaFoldDB" id="A0AAW3ZF25"/>
<gene>
    <name evidence="2" type="ORF">IFO71_03245</name>
</gene>
<accession>A0AAW3ZF25</accession>
<keyword evidence="1" id="KW-0175">Coiled coil</keyword>
<organism evidence="2 3">
    <name type="scientific">Pseudomarimonas arenosa</name>
    <dbReference type="NCBI Taxonomy" id="2774145"/>
    <lineage>
        <taxon>Bacteria</taxon>
        <taxon>Pseudomonadati</taxon>
        <taxon>Pseudomonadota</taxon>
        <taxon>Gammaproteobacteria</taxon>
        <taxon>Lysobacterales</taxon>
        <taxon>Lysobacteraceae</taxon>
        <taxon>Pseudomarimonas</taxon>
    </lineage>
</organism>
<comment type="caution">
    <text evidence="2">The sequence shown here is derived from an EMBL/GenBank/DDBJ whole genome shotgun (WGS) entry which is preliminary data.</text>
</comment>
<protein>
    <recommendedName>
        <fullName evidence="4">Flagellar protein FliT</fullName>
    </recommendedName>
</protein>
<evidence type="ECO:0000313" key="3">
    <source>
        <dbReference type="Proteomes" id="UP000613768"/>
    </source>
</evidence>